<reference evidence="1" key="1">
    <citation type="journal article" date="2015" name="Nature">
        <title>Complex archaea that bridge the gap between prokaryotes and eukaryotes.</title>
        <authorList>
            <person name="Spang A."/>
            <person name="Saw J.H."/>
            <person name="Jorgensen S.L."/>
            <person name="Zaremba-Niedzwiedzka K."/>
            <person name="Martijn J."/>
            <person name="Lind A.E."/>
            <person name="van Eijk R."/>
            <person name="Schleper C."/>
            <person name="Guy L."/>
            <person name="Ettema T.J."/>
        </authorList>
    </citation>
    <scope>NUCLEOTIDE SEQUENCE</scope>
</reference>
<proteinExistence type="predicted"/>
<sequence length="68" mass="8250">NRRFIMTHEYEIDFLNEELDEADRNNVIRFARAYMRVRELHNDKSIALTTREYYAELEAKLAEQLGEK</sequence>
<accession>A0A0F9AHA2</accession>
<dbReference type="AlphaFoldDB" id="A0A0F9AHA2"/>
<organism evidence="1">
    <name type="scientific">marine sediment metagenome</name>
    <dbReference type="NCBI Taxonomy" id="412755"/>
    <lineage>
        <taxon>unclassified sequences</taxon>
        <taxon>metagenomes</taxon>
        <taxon>ecological metagenomes</taxon>
    </lineage>
</organism>
<dbReference type="EMBL" id="LAZR01057688">
    <property type="protein sequence ID" value="KKK71536.1"/>
    <property type="molecule type" value="Genomic_DNA"/>
</dbReference>
<name>A0A0F9AHA2_9ZZZZ</name>
<evidence type="ECO:0000313" key="1">
    <source>
        <dbReference type="EMBL" id="KKK71536.1"/>
    </source>
</evidence>
<gene>
    <name evidence="1" type="ORF">LCGC14_2912910</name>
</gene>
<feature type="non-terminal residue" evidence="1">
    <location>
        <position position="1"/>
    </location>
</feature>
<protein>
    <submittedName>
        <fullName evidence="1">Uncharacterized protein</fullName>
    </submittedName>
</protein>
<comment type="caution">
    <text evidence="1">The sequence shown here is derived from an EMBL/GenBank/DDBJ whole genome shotgun (WGS) entry which is preliminary data.</text>
</comment>